<sequence length="92" mass="10449">MQKLLKLGFALLMVTFLVACQTTSEPSVVYVETKPVCEPAPRPFLPKITNEELNALSDETYFKLDDMRVTLKNWALHNEDIIKAVCIPPQNK</sequence>
<name>A0A6B9J5B9_9CAUD</name>
<evidence type="ECO:0000313" key="2">
    <source>
        <dbReference type="Proteomes" id="UP000433471"/>
    </source>
</evidence>
<dbReference type="Proteomes" id="UP000433471">
    <property type="component" value="Segment"/>
</dbReference>
<gene>
    <name evidence="1" type="ORF">Kuja_1590</name>
</gene>
<accession>A0A6B9J5B9</accession>
<keyword evidence="2" id="KW-1185">Reference proteome</keyword>
<organism evidence="1 2">
    <name type="scientific">Vibrio phage vB_VchM_Kuja</name>
    <dbReference type="NCBI Taxonomy" id="2686437"/>
    <lineage>
        <taxon>Viruses</taxon>
        <taxon>Duplodnaviria</taxon>
        <taxon>Heunggongvirae</taxon>
        <taxon>Uroviricota</taxon>
        <taxon>Caudoviricetes</taxon>
        <taxon>Pantevenvirales</taxon>
        <taxon>Ackermannviridae</taxon>
        <taxon>Kujavirus</taxon>
        <taxon>Kujavirus kuja</taxon>
    </lineage>
</organism>
<evidence type="ECO:0000313" key="1">
    <source>
        <dbReference type="EMBL" id="QGZ16150.1"/>
    </source>
</evidence>
<dbReference type="PROSITE" id="PS51257">
    <property type="entry name" value="PROKAR_LIPOPROTEIN"/>
    <property type="match status" value="1"/>
</dbReference>
<reference evidence="1 2" key="1">
    <citation type="submission" date="2019-11" db="EMBL/GenBank/DDBJ databases">
        <title>Characterization of a novel member of the family Ackermannviridae.</title>
        <authorList>
            <person name="Maina A.N."/>
            <person name="Mwaura F.B."/>
            <person name="Jumba M."/>
        </authorList>
    </citation>
    <scope>NUCLEOTIDE SEQUENCE [LARGE SCALE GENOMIC DNA]</scope>
</reference>
<dbReference type="EMBL" id="MN718199">
    <property type="protein sequence ID" value="QGZ16150.1"/>
    <property type="molecule type" value="Genomic_DNA"/>
</dbReference>
<protein>
    <submittedName>
        <fullName evidence="1">Uncharacterized protein</fullName>
    </submittedName>
</protein>
<proteinExistence type="predicted"/>